<dbReference type="Gene3D" id="3.40.630.10">
    <property type="entry name" value="Zn peptidases"/>
    <property type="match status" value="2"/>
</dbReference>
<dbReference type="PATRIC" id="fig|874156.12.peg.2333"/>
<evidence type="ECO:0000313" key="3">
    <source>
        <dbReference type="EMBL" id="KLI63263.1"/>
    </source>
</evidence>
<evidence type="ECO:0000313" key="4">
    <source>
        <dbReference type="Proteomes" id="UP000053455"/>
    </source>
</evidence>
<name>A0A0H0XKX0_9SPHN</name>
<evidence type="ECO:0000256" key="1">
    <source>
        <dbReference type="SAM" id="SignalP"/>
    </source>
</evidence>
<dbReference type="InterPro" id="IPR007484">
    <property type="entry name" value="Peptidase_M28"/>
</dbReference>
<comment type="caution">
    <text evidence="3">The sequence shown here is derived from an EMBL/GenBank/DDBJ whole genome shotgun (WGS) entry which is preliminary data.</text>
</comment>
<organism evidence="3 4">
    <name type="scientific">Aurantiacibacter marinus</name>
    <dbReference type="NCBI Taxonomy" id="874156"/>
    <lineage>
        <taxon>Bacteria</taxon>
        <taxon>Pseudomonadati</taxon>
        <taxon>Pseudomonadota</taxon>
        <taxon>Alphaproteobacteria</taxon>
        <taxon>Sphingomonadales</taxon>
        <taxon>Erythrobacteraceae</taxon>
        <taxon>Aurantiacibacter</taxon>
    </lineage>
</organism>
<keyword evidence="4" id="KW-1185">Reference proteome</keyword>
<reference evidence="3 4" key="1">
    <citation type="submission" date="2015-04" db="EMBL/GenBank/DDBJ databases">
        <title>The draft genome sequence of Erythrobacter marinus HWDM-33.</title>
        <authorList>
            <person name="Zhuang L."/>
            <person name="Liu Y."/>
            <person name="Shao Z."/>
        </authorList>
    </citation>
    <scope>NUCLEOTIDE SEQUENCE [LARGE SCALE GENOMIC DNA]</scope>
    <source>
        <strain evidence="3 4">HWDM-33</strain>
    </source>
</reference>
<dbReference type="InterPro" id="IPR045175">
    <property type="entry name" value="M28_fam"/>
</dbReference>
<dbReference type="GO" id="GO:0006508">
    <property type="term" value="P:proteolysis"/>
    <property type="evidence" value="ECO:0007669"/>
    <property type="project" value="InterPro"/>
</dbReference>
<dbReference type="GO" id="GO:0008235">
    <property type="term" value="F:metalloexopeptidase activity"/>
    <property type="evidence" value="ECO:0007669"/>
    <property type="project" value="InterPro"/>
</dbReference>
<feature type="signal peptide" evidence="1">
    <location>
        <begin position="1"/>
        <end position="23"/>
    </location>
</feature>
<proteinExistence type="predicted"/>
<dbReference type="EMBL" id="LBHU01000003">
    <property type="protein sequence ID" value="KLI63263.1"/>
    <property type="molecule type" value="Genomic_DNA"/>
</dbReference>
<keyword evidence="1" id="KW-0732">Signal</keyword>
<dbReference type="STRING" id="874156.GCA_001021555_02160"/>
<dbReference type="OrthoDB" id="9778250at2"/>
<dbReference type="Proteomes" id="UP000053455">
    <property type="component" value="Unassembled WGS sequence"/>
</dbReference>
<gene>
    <name evidence="3" type="ORF">AAV99_11370</name>
</gene>
<dbReference type="PANTHER" id="PTHR12147:SF26">
    <property type="entry name" value="PEPTIDASE M28 DOMAIN-CONTAINING PROTEIN"/>
    <property type="match status" value="1"/>
</dbReference>
<feature type="domain" description="Peptidase M28" evidence="2">
    <location>
        <begin position="308"/>
        <end position="519"/>
    </location>
</feature>
<feature type="chain" id="PRO_5002588806" description="Peptidase M28 domain-containing protein" evidence="1">
    <location>
        <begin position="24"/>
        <end position="554"/>
    </location>
</feature>
<evidence type="ECO:0000259" key="2">
    <source>
        <dbReference type="Pfam" id="PF04389"/>
    </source>
</evidence>
<sequence length="554" mass="58696">MKKLSLFAAMATCVLAAPLAAEAPDQTPSTENPLTDRAALERDVRILADDDMEGREAGTPGYDMAAAYVSERFASLGLQPGGDDGGWEQHFSLVRHSQAGDARLAIVGADGSRVKASFGNDFVGGGLASAGGEDGRGRVSAPMVFVGYGLDAPDLGHDSFADVDLQGKIAVWVFGMPEGMDPLLAMHMQQAGADRFGARGAVGSILLFTPTLERRVSWERGRSFVGNTGGTTWVGPDGVAFDRAGDMEFQLVASPELSRAIMAGQALDFDAIAVAQAGGMAPMRSFELTGEARVSYANSHEHLLDTSNVIAIQPGTDPSLADQYVVVTAHLDHVGIQAGHSAENDRLFNGAMDNASGVATLLEMARLIAAEPARRPVMFVALGAEEMGLLGSSYHAANPGIETGELAVNVNVDMPILTWPFDDVVAFGADRSNIFPYVGAAVGQYGLKLVPDPNPGEGFFFRSDQYSYVQAGIPAVYVDLGFGNGGEEAQNEFLAEHYHQPSDEAFRIDYEQLGRFADIGYLVARNVADMNERPAWLAGDFFGDTFGGPVVGEE</sequence>
<dbReference type="AlphaFoldDB" id="A0A0H0XKX0"/>
<accession>A0A0H0XKX0</accession>
<dbReference type="SUPFAM" id="SSF53187">
    <property type="entry name" value="Zn-dependent exopeptidases"/>
    <property type="match status" value="1"/>
</dbReference>
<dbReference type="Pfam" id="PF04389">
    <property type="entry name" value="Peptidase_M28"/>
    <property type="match status" value="1"/>
</dbReference>
<dbReference type="PANTHER" id="PTHR12147">
    <property type="entry name" value="METALLOPEPTIDASE M28 FAMILY MEMBER"/>
    <property type="match status" value="1"/>
</dbReference>
<protein>
    <recommendedName>
        <fullName evidence="2">Peptidase M28 domain-containing protein</fullName>
    </recommendedName>
</protein>